<sequence>MSLFNTKVYKFYTAYGEGKYSPLFDSDADCLEWLKENTNFTKFETYSLPFIYITKNGIEPEAEDYYHYQPYFSYYDESEEEDKLVEYDFLFTTLNEALEFIKPISEKYNEPIIGVSGVCIDDVFNAY</sequence>
<name>A0AAW8UIS5_9LACT</name>
<comment type="caution">
    <text evidence="1">The sequence shown here is derived from an EMBL/GenBank/DDBJ whole genome shotgun (WGS) entry which is preliminary data.</text>
</comment>
<evidence type="ECO:0000313" key="2">
    <source>
        <dbReference type="Proteomes" id="UP001250218"/>
    </source>
</evidence>
<dbReference type="EMBL" id="JARQDL010000017">
    <property type="protein sequence ID" value="MDT2947049.1"/>
    <property type="molecule type" value="Genomic_DNA"/>
</dbReference>
<evidence type="ECO:0000313" key="1">
    <source>
        <dbReference type="EMBL" id="MDT2947049.1"/>
    </source>
</evidence>
<protein>
    <submittedName>
        <fullName evidence="1">Uncharacterized protein</fullName>
    </submittedName>
</protein>
<gene>
    <name evidence="1" type="ORF">P7I04_13585</name>
</gene>
<dbReference type="RefSeq" id="WP_311955180.1">
    <property type="nucleotide sequence ID" value="NZ_JARQDL010000017.1"/>
</dbReference>
<dbReference type="AlphaFoldDB" id="A0AAW8UIS5"/>
<organism evidence="1 2">
    <name type="scientific">Lactococcus lactis</name>
    <dbReference type="NCBI Taxonomy" id="1358"/>
    <lineage>
        <taxon>Bacteria</taxon>
        <taxon>Bacillati</taxon>
        <taxon>Bacillota</taxon>
        <taxon>Bacilli</taxon>
        <taxon>Lactobacillales</taxon>
        <taxon>Streptococcaceae</taxon>
        <taxon>Lactococcus</taxon>
    </lineage>
</organism>
<dbReference type="Proteomes" id="UP001250218">
    <property type="component" value="Unassembled WGS sequence"/>
</dbReference>
<reference evidence="1" key="1">
    <citation type="submission" date="2023-03" db="EMBL/GenBank/DDBJ databases">
        <authorList>
            <person name="Shen W."/>
            <person name="Cai J."/>
        </authorList>
    </citation>
    <scope>NUCLEOTIDE SEQUENCE</scope>
    <source>
        <strain evidence="1">Y37</strain>
    </source>
</reference>
<accession>A0AAW8UIS5</accession>
<proteinExistence type="predicted"/>